<comment type="caution">
    <text evidence="3">The sequence shown here is derived from an EMBL/GenBank/DDBJ whole genome shotgun (WGS) entry which is preliminary data.</text>
</comment>
<dbReference type="AlphaFoldDB" id="A0A5C7BBK5"/>
<name>A0A5C7BBK5_9FLAO</name>
<keyword evidence="4" id="KW-1185">Reference proteome</keyword>
<dbReference type="OrthoDB" id="8595007at2"/>
<dbReference type="Gene3D" id="2.60.40.3140">
    <property type="match status" value="1"/>
</dbReference>
<evidence type="ECO:0000313" key="4">
    <source>
        <dbReference type="Proteomes" id="UP000321938"/>
    </source>
</evidence>
<protein>
    <submittedName>
        <fullName evidence="3">DUF3857 domain-containing protein</fullName>
    </submittedName>
</protein>
<organism evidence="3 4">
    <name type="scientific">Psychroserpens burtonensis</name>
    <dbReference type="NCBI Taxonomy" id="49278"/>
    <lineage>
        <taxon>Bacteria</taxon>
        <taxon>Pseudomonadati</taxon>
        <taxon>Bacteroidota</taxon>
        <taxon>Flavobacteriia</taxon>
        <taxon>Flavobacteriales</taxon>
        <taxon>Flavobacteriaceae</taxon>
        <taxon>Psychroserpens</taxon>
    </lineage>
</organism>
<keyword evidence="1" id="KW-0732">Signal</keyword>
<sequence length="634" mass="71884">MPLKLSVILFAIVLSTTTNAQDEELLKSSTIPIQLRVKANAVVRYDNTLIEVESFNDFLYSNKRIVTVYNENGLSDQGAVVGYDDNRKIKNLEARIYDSNGEEIKKYREKDFEDASAVSGGTLYSDNRVKYLNYTPTNYPYTIVIETQVNYRSTAFVPSWRPIGGFYVSTENSEYKIINNSDTEVKIKAINLDGYAIETHSEFHYSAQNLKSIKPEAYSPSFKSYAPMVRAALVDFEMEGVKGLNNNWQDFGKWMYDELLTGTEVIPEIIKEEVKALAKDATTDAEKAKIVYNYMQNKTRYISVQVGIGGWKPMLAGDVERLGYADCKGLSNYTKALLDEVGVTSYYAVIYGGKAITSFDNEFSATEGNHAVLCIPNETKDIWLECTSQTNPFGFTAGFTDDRDALLITPEGGEIIHTTVYATKDNLQSTNAMITIASDGSISADVTIKTQGYQYALHEGNQNKSLREQELHFKGYWDYINNLSVENIKFTNDKDRVVFIEDVSVSSSSFAIKRGKRLLFQPNAFNRVTRIPTRYKKRTLDFEVERGYKDVDEFIITIDANFDIEAMPNAVDISNKFGSYSFSIEKLSDSKLLYRRTQILNKGFYAKEAYDDFRTFMSTMVKHDKSKMVLISKT</sequence>
<dbReference type="Gene3D" id="2.60.120.1130">
    <property type="match status" value="1"/>
</dbReference>
<dbReference type="Proteomes" id="UP000321938">
    <property type="component" value="Unassembled WGS sequence"/>
</dbReference>
<feature type="domain" description="DUF3857" evidence="2">
    <location>
        <begin position="62"/>
        <end position="192"/>
    </location>
</feature>
<evidence type="ECO:0000256" key="1">
    <source>
        <dbReference type="SAM" id="SignalP"/>
    </source>
</evidence>
<dbReference type="Gene3D" id="3.10.620.30">
    <property type="match status" value="1"/>
</dbReference>
<dbReference type="STRING" id="1123037.GCA_000425305_01592"/>
<gene>
    <name evidence="3" type="ORF">ES692_08660</name>
</gene>
<evidence type="ECO:0000259" key="2">
    <source>
        <dbReference type="Pfam" id="PF12969"/>
    </source>
</evidence>
<dbReference type="RefSeq" id="WP_147231588.1">
    <property type="nucleotide sequence ID" value="NZ_VOSB01000011.1"/>
</dbReference>
<dbReference type="InterPro" id="IPR024618">
    <property type="entry name" value="DUF3857"/>
</dbReference>
<accession>A0A5C7BBK5</accession>
<dbReference type="Pfam" id="PF12969">
    <property type="entry name" value="DUF3857"/>
    <property type="match status" value="1"/>
</dbReference>
<evidence type="ECO:0000313" key="3">
    <source>
        <dbReference type="EMBL" id="TXE17625.1"/>
    </source>
</evidence>
<dbReference type="EMBL" id="VOSB01000011">
    <property type="protein sequence ID" value="TXE17625.1"/>
    <property type="molecule type" value="Genomic_DNA"/>
</dbReference>
<proteinExistence type="predicted"/>
<reference evidence="3 4" key="1">
    <citation type="submission" date="2019-08" db="EMBL/GenBank/DDBJ databases">
        <title>Genome of Psychroserpens burtonensis ACAM 167.</title>
        <authorList>
            <person name="Bowman J.P."/>
        </authorList>
    </citation>
    <scope>NUCLEOTIDE SEQUENCE [LARGE SCALE GENOMIC DNA]</scope>
    <source>
        <strain evidence="3 4">ACAM 167</strain>
    </source>
</reference>
<feature type="signal peptide" evidence="1">
    <location>
        <begin position="1"/>
        <end position="20"/>
    </location>
</feature>
<feature type="chain" id="PRO_5023143134" evidence="1">
    <location>
        <begin position="21"/>
        <end position="634"/>
    </location>
</feature>